<evidence type="ECO:0000313" key="7">
    <source>
        <dbReference type="Proteomes" id="UP000796880"/>
    </source>
</evidence>
<dbReference type="AlphaFoldDB" id="A0A8K0E7V0"/>
<reference evidence="6" key="1">
    <citation type="submission" date="2020-03" db="EMBL/GenBank/DDBJ databases">
        <title>A high-quality chromosome-level genome assembly of a woody plant with both climbing and erect habits, Rhamnella rubrinervis.</title>
        <authorList>
            <person name="Lu Z."/>
            <person name="Yang Y."/>
            <person name="Zhu X."/>
            <person name="Sun Y."/>
        </authorList>
    </citation>
    <scope>NUCLEOTIDE SEQUENCE</scope>
    <source>
        <strain evidence="6">BYM</strain>
        <tissue evidence="6">Leaf</tissue>
    </source>
</reference>
<dbReference type="SUPFAM" id="SSF51695">
    <property type="entry name" value="PLC-like phosphodiesterases"/>
    <property type="match status" value="1"/>
</dbReference>
<keyword evidence="4" id="KW-0812">Transmembrane</keyword>
<evidence type="ECO:0000256" key="4">
    <source>
        <dbReference type="SAM" id="Phobius"/>
    </source>
</evidence>
<evidence type="ECO:0000256" key="1">
    <source>
        <dbReference type="ARBA" id="ARBA00012247"/>
    </source>
</evidence>
<dbReference type="GO" id="GO:0006071">
    <property type="term" value="P:glycerol metabolic process"/>
    <property type="evidence" value="ECO:0007669"/>
    <property type="project" value="UniProtKB-KW"/>
</dbReference>
<evidence type="ECO:0000256" key="2">
    <source>
        <dbReference type="ARBA" id="ARBA00022798"/>
    </source>
</evidence>
<dbReference type="OrthoDB" id="1058301at2759"/>
<feature type="transmembrane region" description="Helical" evidence="4">
    <location>
        <begin position="471"/>
        <end position="497"/>
    </location>
</feature>
<feature type="domain" description="GP-PDE" evidence="5">
    <location>
        <begin position="81"/>
        <end position="319"/>
    </location>
</feature>
<gene>
    <name evidence="6" type="ORF">FNV43_RR19241</name>
</gene>
<dbReference type="GO" id="GO:0006629">
    <property type="term" value="P:lipid metabolic process"/>
    <property type="evidence" value="ECO:0007669"/>
    <property type="project" value="InterPro"/>
</dbReference>
<sequence>MALPRFSGRLGRRPLLQRHVGHGHRDWRYRFPFRFSSPRLFRTTIITLAFIALFPPIFFHFKLRRFHQIQSRKCGWLTNPPLVCAHGGDSTNAFPNTISAYQFALRSQADCVEIDVSRSSDGVLFALHDRDLQRISGNNTSKVGHFSMKEIKELAAVHQSTLKFGETIPTIEDALKLMSSSVRQVILDAKVGPPLYEKGLARDILKVVERTRCKNCIVWAKSDNLARDVIKQSSDVTVGYIVMIDPSTKVRTNLLRVKGAGVVGVYHPLIDEKLMRVLHGTNKKIYAWTVDDVDSMQRMLTEHVDAVVTSNPGLLQRLMQDLRTQCLEEVLVRSKFGFNFDCLMAISGLSIWFHNKVVDPLLQILSRGAEPKLLAFSAALGITLGVFPICGVTVFLCGVAIALLGSFCHAPSVMLANFMATPIELSLVVPFLRFGEAICGGPHFPLTSDALKKVLTGQASHELLLSIAHALLGWLIAAPFILATLYIMFLPCFTILVRKFSNVPLSPKKSLHSHSEIRLKVRDV</sequence>
<name>A0A8K0E7V0_9ROSA</name>
<dbReference type="PROSITE" id="PS51704">
    <property type="entry name" value="GP_PDE"/>
    <property type="match status" value="1"/>
</dbReference>
<dbReference type="InterPro" id="IPR044236">
    <property type="entry name" value="GDPD4"/>
</dbReference>
<dbReference type="CDD" id="cd08556">
    <property type="entry name" value="GDPD"/>
    <property type="match status" value="1"/>
</dbReference>
<dbReference type="Gene3D" id="3.20.20.190">
    <property type="entry name" value="Phosphatidylinositol (PI) phosphodiesterase"/>
    <property type="match status" value="1"/>
</dbReference>
<dbReference type="Pfam" id="PF03009">
    <property type="entry name" value="GDPD"/>
    <property type="match status" value="1"/>
</dbReference>
<evidence type="ECO:0000259" key="5">
    <source>
        <dbReference type="PROSITE" id="PS51704"/>
    </source>
</evidence>
<keyword evidence="2" id="KW-0319">Glycerol metabolism</keyword>
<dbReference type="EMBL" id="VOIH02000008">
    <property type="protein sequence ID" value="KAF3440955.1"/>
    <property type="molecule type" value="Genomic_DNA"/>
</dbReference>
<protein>
    <recommendedName>
        <fullName evidence="1">glycerophosphodiester phosphodiesterase</fullName>
        <ecNumber evidence="1">3.1.4.46</ecNumber>
    </recommendedName>
</protein>
<keyword evidence="4" id="KW-0472">Membrane</keyword>
<organism evidence="6 7">
    <name type="scientific">Rhamnella rubrinervis</name>
    <dbReference type="NCBI Taxonomy" id="2594499"/>
    <lineage>
        <taxon>Eukaryota</taxon>
        <taxon>Viridiplantae</taxon>
        <taxon>Streptophyta</taxon>
        <taxon>Embryophyta</taxon>
        <taxon>Tracheophyta</taxon>
        <taxon>Spermatophyta</taxon>
        <taxon>Magnoliopsida</taxon>
        <taxon>eudicotyledons</taxon>
        <taxon>Gunneridae</taxon>
        <taxon>Pentapetalae</taxon>
        <taxon>rosids</taxon>
        <taxon>fabids</taxon>
        <taxon>Rosales</taxon>
        <taxon>Rhamnaceae</taxon>
        <taxon>rhamnoid group</taxon>
        <taxon>Rhamneae</taxon>
        <taxon>Rhamnella</taxon>
    </lineage>
</organism>
<dbReference type="EC" id="3.1.4.46" evidence="1"/>
<feature type="transmembrane region" description="Helical" evidence="4">
    <location>
        <begin position="40"/>
        <end position="63"/>
    </location>
</feature>
<comment type="caution">
    <text evidence="6">The sequence shown here is derived from an EMBL/GenBank/DDBJ whole genome shotgun (WGS) entry which is preliminary data.</text>
</comment>
<proteinExistence type="predicted"/>
<dbReference type="PANTHER" id="PTHR47449">
    <property type="entry name" value="GLYCEROPHOSPHODIESTER PHOSPHODIESTERASE GDPD4"/>
    <property type="match status" value="1"/>
</dbReference>
<dbReference type="PANTHER" id="PTHR47449:SF2">
    <property type="entry name" value="GLYCEROPHOSPHODIESTER PHOSPHODIESTERASE GDPD4"/>
    <property type="match status" value="1"/>
</dbReference>
<dbReference type="GO" id="GO:0008889">
    <property type="term" value="F:glycerophosphodiester phosphodiesterase activity"/>
    <property type="evidence" value="ECO:0007669"/>
    <property type="project" value="UniProtKB-EC"/>
</dbReference>
<feature type="transmembrane region" description="Helical" evidence="4">
    <location>
        <begin position="373"/>
        <end position="403"/>
    </location>
</feature>
<evidence type="ECO:0000313" key="6">
    <source>
        <dbReference type="EMBL" id="KAF3440955.1"/>
    </source>
</evidence>
<dbReference type="Proteomes" id="UP000796880">
    <property type="component" value="Unassembled WGS sequence"/>
</dbReference>
<dbReference type="InterPro" id="IPR030395">
    <property type="entry name" value="GP_PDE_dom"/>
</dbReference>
<keyword evidence="7" id="KW-1185">Reference proteome</keyword>
<dbReference type="InterPro" id="IPR017946">
    <property type="entry name" value="PLC-like_Pdiesterase_TIM-brl"/>
</dbReference>
<comment type="catalytic activity">
    <reaction evidence="3">
        <text>a sn-glycero-3-phosphodiester + H2O = an alcohol + sn-glycerol 3-phosphate + H(+)</text>
        <dbReference type="Rhea" id="RHEA:12969"/>
        <dbReference type="ChEBI" id="CHEBI:15377"/>
        <dbReference type="ChEBI" id="CHEBI:15378"/>
        <dbReference type="ChEBI" id="CHEBI:30879"/>
        <dbReference type="ChEBI" id="CHEBI:57597"/>
        <dbReference type="ChEBI" id="CHEBI:83408"/>
        <dbReference type="EC" id="3.1.4.46"/>
    </reaction>
</comment>
<accession>A0A8K0E7V0</accession>
<keyword evidence="4" id="KW-1133">Transmembrane helix</keyword>
<evidence type="ECO:0000256" key="3">
    <source>
        <dbReference type="ARBA" id="ARBA00047512"/>
    </source>
</evidence>